<comment type="caution">
    <text evidence="2">The sequence shown here is derived from an EMBL/GenBank/DDBJ whole genome shotgun (WGS) entry which is preliminary data.</text>
</comment>
<reference evidence="2" key="1">
    <citation type="journal article" date="2020" name="Cell">
        <title>Large-Scale Comparative Analyses of Tick Genomes Elucidate Their Genetic Diversity and Vector Capacities.</title>
        <authorList>
            <consortium name="Tick Genome and Microbiome Consortium (TIGMIC)"/>
            <person name="Jia N."/>
            <person name="Wang J."/>
            <person name="Shi W."/>
            <person name="Du L."/>
            <person name="Sun Y."/>
            <person name="Zhan W."/>
            <person name="Jiang J.F."/>
            <person name="Wang Q."/>
            <person name="Zhang B."/>
            <person name="Ji P."/>
            <person name="Bell-Sakyi L."/>
            <person name="Cui X.M."/>
            <person name="Yuan T.T."/>
            <person name="Jiang B.G."/>
            <person name="Yang W.F."/>
            <person name="Lam T.T."/>
            <person name="Chang Q.C."/>
            <person name="Ding S.J."/>
            <person name="Wang X.J."/>
            <person name="Zhu J.G."/>
            <person name="Ruan X.D."/>
            <person name="Zhao L."/>
            <person name="Wei J.T."/>
            <person name="Ye R.Z."/>
            <person name="Que T.C."/>
            <person name="Du C.H."/>
            <person name="Zhou Y.H."/>
            <person name="Cheng J.X."/>
            <person name="Dai P.F."/>
            <person name="Guo W.B."/>
            <person name="Han X.H."/>
            <person name="Huang E.J."/>
            <person name="Li L.F."/>
            <person name="Wei W."/>
            <person name="Gao Y.C."/>
            <person name="Liu J.Z."/>
            <person name="Shao H.Z."/>
            <person name="Wang X."/>
            <person name="Wang C.C."/>
            <person name="Yang T.C."/>
            <person name="Huo Q.B."/>
            <person name="Li W."/>
            <person name="Chen H.Y."/>
            <person name="Chen S.E."/>
            <person name="Zhou L.G."/>
            <person name="Ni X.B."/>
            <person name="Tian J.H."/>
            <person name="Sheng Y."/>
            <person name="Liu T."/>
            <person name="Pan Y.S."/>
            <person name="Xia L.Y."/>
            <person name="Li J."/>
            <person name="Zhao F."/>
            <person name="Cao W.C."/>
        </authorList>
    </citation>
    <scope>NUCLEOTIDE SEQUENCE</scope>
    <source>
        <strain evidence="2">Rmic-2018</strain>
    </source>
</reference>
<dbReference type="EMBL" id="JABSTU010000004">
    <property type="protein sequence ID" value="KAH8033803.1"/>
    <property type="molecule type" value="Genomic_DNA"/>
</dbReference>
<sequence length="264" mass="29235">MGATCDCRTGIAGKCKDAAAVALFLQRNETTSKTSLPQAWGVPNQKKVYEKYAKPAKPNEKRDSDEPTTITIPRRDSSWPSQMPADSAVYSVENFNPTPPTELVCRLCQGVLCDPVECACACRSEFCSSCMAVAPTVCSPCYTEVTTSLLVPVAPIMVNMIAKLKMDLDGLYNHLGTWDFEVVVCEGCGAEMHHSAFSMHHQREQSPKRLVRCSVRCGFPIPVNEIKDYNCRETICFAVKHQGAKLSEECDEILSQVEQLREKI</sequence>
<protein>
    <submittedName>
        <fullName evidence="2">Uncharacterized protein</fullName>
    </submittedName>
</protein>
<keyword evidence="3" id="KW-1185">Reference proteome</keyword>
<name>A0A9J6EH43_RHIMP</name>
<accession>A0A9J6EH43</accession>
<dbReference type="AlphaFoldDB" id="A0A9J6EH43"/>
<evidence type="ECO:0000313" key="2">
    <source>
        <dbReference type="EMBL" id="KAH8033803.1"/>
    </source>
</evidence>
<dbReference type="Proteomes" id="UP000821866">
    <property type="component" value="Chromosome 2"/>
</dbReference>
<gene>
    <name evidence="2" type="ORF">HPB51_016258</name>
</gene>
<evidence type="ECO:0000256" key="1">
    <source>
        <dbReference type="SAM" id="MobiDB-lite"/>
    </source>
</evidence>
<evidence type="ECO:0000313" key="3">
    <source>
        <dbReference type="Proteomes" id="UP000821866"/>
    </source>
</evidence>
<feature type="compositionally biased region" description="Basic and acidic residues" evidence="1">
    <location>
        <begin position="52"/>
        <end position="65"/>
    </location>
</feature>
<organism evidence="2 3">
    <name type="scientific">Rhipicephalus microplus</name>
    <name type="common">Cattle tick</name>
    <name type="synonym">Boophilus microplus</name>
    <dbReference type="NCBI Taxonomy" id="6941"/>
    <lineage>
        <taxon>Eukaryota</taxon>
        <taxon>Metazoa</taxon>
        <taxon>Ecdysozoa</taxon>
        <taxon>Arthropoda</taxon>
        <taxon>Chelicerata</taxon>
        <taxon>Arachnida</taxon>
        <taxon>Acari</taxon>
        <taxon>Parasitiformes</taxon>
        <taxon>Ixodida</taxon>
        <taxon>Ixodoidea</taxon>
        <taxon>Ixodidae</taxon>
        <taxon>Rhipicephalinae</taxon>
        <taxon>Rhipicephalus</taxon>
        <taxon>Boophilus</taxon>
    </lineage>
</organism>
<feature type="region of interest" description="Disordered" evidence="1">
    <location>
        <begin position="52"/>
        <end position="83"/>
    </location>
</feature>
<reference evidence="2" key="2">
    <citation type="submission" date="2021-09" db="EMBL/GenBank/DDBJ databases">
        <authorList>
            <person name="Jia N."/>
            <person name="Wang J."/>
            <person name="Shi W."/>
            <person name="Du L."/>
            <person name="Sun Y."/>
            <person name="Zhan W."/>
            <person name="Jiang J."/>
            <person name="Wang Q."/>
            <person name="Zhang B."/>
            <person name="Ji P."/>
            <person name="Sakyi L.B."/>
            <person name="Cui X."/>
            <person name="Yuan T."/>
            <person name="Jiang B."/>
            <person name="Yang W."/>
            <person name="Lam T.T.-Y."/>
            <person name="Chang Q."/>
            <person name="Ding S."/>
            <person name="Wang X."/>
            <person name="Zhu J."/>
            <person name="Ruan X."/>
            <person name="Zhao L."/>
            <person name="Wei J."/>
            <person name="Que T."/>
            <person name="Du C."/>
            <person name="Cheng J."/>
            <person name="Dai P."/>
            <person name="Han X."/>
            <person name="Huang E."/>
            <person name="Gao Y."/>
            <person name="Liu J."/>
            <person name="Shao H."/>
            <person name="Ye R."/>
            <person name="Li L."/>
            <person name="Wei W."/>
            <person name="Wang X."/>
            <person name="Wang C."/>
            <person name="Huo Q."/>
            <person name="Li W."/>
            <person name="Guo W."/>
            <person name="Chen H."/>
            <person name="Chen S."/>
            <person name="Zhou L."/>
            <person name="Zhou L."/>
            <person name="Ni X."/>
            <person name="Tian J."/>
            <person name="Zhou Y."/>
            <person name="Sheng Y."/>
            <person name="Liu T."/>
            <person name="Pan Y."/>
            <person name="Xia L."/>
            <person name="Li J."/>
            <person name="Zhao F."/>
            <person name="Cao W."/>
        </authorList>
    </citation>
    <scope>NUCLEOTIDE SEQUENCE</scope>
    <source>
        <strain evidence="2">Rmic-2018</strain>
        <tissue evidence="2">Larvae</tissue>
    </source>
</reference>
<proteinExistence type="predicted"/>
<dbReference type="VEuPathDB" id="VectorBase:LOC119161813"/>